<keyword evidence="5" id="KW-0652">Protein synthesis inhibitor</keyword>
<keyword evidence="1 9" id="KW-0808">Transferase</keyword>
<evidence type="ECO:0000256" key="1">
    <source>
        <dbReference type="ARBA" id="ARBA00022679"/>
    </source>
</evidence>
<dbReference type="InterPro" id="IPR045864">
    <property type="entry name" value="aa-tRNA-synth_II/BPL/LPL"/>
</dbReference>
<proteinExistence type="inferred from homology"/>
<accession>A0A1C6XI83</accession>
<dbReference type="InterPro" id="IPR011009">
    <property type="entry name" value="Kinase-like_dom_sf"/>
</dbReference>
<dbReference type="InterPro" id="IPR017441">
    <property type="entry name" value="Protein_kinase_ATP_BS"/>
</dbReference>
<evidence type="ECO:0000313" key="9">
    <source>
        <dbReference type="EMBL" id="SCM03886.1"/>
    </source>
</evidence>
<gene>
    <name evidence="9" type="ORF">PCHAJ_000360100</name>
</gene>
<dbReference type="PROSITE" id="PS00108">
    <property type="entry name" value="PROTEIN_KINASE_ST"/>
    <property type="match status" value="1"/>
</dbReference>
<dbReference type="PANTHER" id="PTHR11042:SF178">
    <property type="entry name" value="EUKARYOTIC TRANSLATION INITIATION FACTOR 2-ALPHA KINASE 1"/>
    <property type="match status" value="1"/>
</dbReference>
<dbReference type="EMBL" id="LT608179">
    <property type="protein sequence ID" value="SCM03886.1"/>
    <property type="molecule type" value="Genomic_DNA"/>
</dbReference>
<dbReference type="Proteomes" id="UP000507163">
    <property type="component" value="Chromosome 13"/>
</dbReference>
<sequence>METDKINNGDDPLVSAGKLINDIYTLSSIKDIDIDIIQEGLLKKVMDDEETNGIMFAEDTSNSKNECIILNIRINVDKNNYGSNRYELGYADISVNIDFNKKEYNYSLDNSKLHKCYYYKITTFLNYIIEKKLNFKDSIMYLYSHTNDYNSMKCSCWVDDKNVEPILESKMNDTIKVEKKEKKLDNTALKKKEHFTEYSKGYIKANTENESEETNAKLKRKTCTVRSFSEDNISFTNNMGSRSGSSKFNEISSSGFLERGINKSGADTDSEIVKRKPADMNITKKMKNDGFNELLEKKGKNKIEENFKHDDNNKSINYSTEERNSKREDIKFSIKDAEEISDFLKTDYLNKTKKIKLNNMTEIDKNNIYEKEERKKKKFIKIMKENIPLTVLLASNGNGICKEIINKYSRYYRDFSEESVLGCGGFGYVMKVKNKKFNIAYAVKKITLSSYSPNKRENENDMARKYNNNVKKGNKCNDIEHMASRSFSSGNNIMNENNSLIMEEVIMIAKLQHENIVRYYDAWVENNIDYYLFKEIENNYKSVIKKKNKENKKNIYYIDEINNIRNYYNKKNKESIKINEKYLYILMEYCPGKTLREAIDCGFIYKNEKLIWELIKQILKGIYYIHDMKIMHRDIKPSNIFLQINDDILSAKIGDFGLTTKIDNTQINPSAGTVNYMSPEQINGEHFDQKADIFSLGVVFFEMFHEPFSTSMERSIVLSNLLKCIYPESIRSDNKIFQFLLSLLEIDPQKRLSAYSLLHENFFFSYEKKFNEIYNLVEKKRNCEEVQTIISTLFEKNDNKIEKNSIKKEDMVAFQGAKIFSEESNIKKSIKKKIILSFKKRGAIFLITPIILRNKYYINFENITIDEYNYSYNINKKKENKCKSIFINTNACNNIENVVYLLDIYGNIITLRNSFFLSFSEYIYENIDCYDKYNETLLFWKFYTKGYTYKYQIAKNKQPKKDMSTTNLYPDEVEKIFYCILINTKNVYSQEEFNYISIFANSDIFVSIYTLCNHASYFNKLIFVWSYIDLLPLILIECLDLPEDTSYDLAIILKKNSSQLINKSAISLLIQKFKLENNNISKVTDFIFNLFQIKCEINKIDEYFSILEKFLFDPLSKRNSDFNNTYNNSIMCNTTINNVGSMNTPKSSCKNGGNNNIGCTNNSGHVNSSNINVINNNSLVTYDEKENPSHENDNCRTEYDGHKKYSNETEKCIKVMENKEKKINLLSVLDKVKNINKFIGTNTIIENVYFDIFLNYDENVFSNEIIFYVISDSKNKDIIAHGGKFDKLIRNMNNQKCANISHNNTNDNGVKNNSSVHIKAYGVEIYLEKIFTKITESNDKLSMNTQTTSGGDKFQIFNNFSLLHDYQNNFECTNNLISSQLNTGQFNYSCPKILIQVYEIENLLVAYDVSKKLLNKNIYSYIFFSANSANIKKKVKIFKPHKIKFIISIKSNSNDTAFNVNNPIQLNDVIYKIYNSDIQDYHFTNQEELINFLIKNL</sequence>
<dbReference type="GO" id="GO:0005634">
    <property type="term" value="C:nucleus"/>
    <property type="evidence" value="ECO:0007669"/>
    <property type="project" value="TreeGrafter"/>
</dbReference>
<feature type="domain" description="Protein kinase" evidence="8">
    <location>
        <begin position="415"/>
        <end position="763"/>
    </location>
</feature>
<dbReference type="PROSITE" id="PS50011">
    <property type="entry name" value="PROTEIN_KINASE_DOM"/>
    <property type="match status" value="1"/>
</dbReference>
<dbReference type="InterPro" id="IPR008271">
    <property type="entry name" value="Ser/Thr_kinase_AS"/>
</dbReference>
<dbReference type="SMART" id="SM00220">
    <property type="entry name" value="S_TKc"/>
    <property type="match status" value="1"/>
</dbReference>
<evidence type="ECO:0000256" key="3">
    <source>
        <dbReference type="ARBA" id="ARBA00022777"/>
    </source>
</evidence>
<keyword evidence="3 9" id="KW-0418">Kinase</keyword>
<evidence type="ECO:0000259" key="8">
    <source>
        <dbReference type="PROSITE" id="PS50011"/>
    </source>
</evidence>
<evidence type="ECO:0000256" key="2">
    <source>
        <dbReference type="ARBA" id="ARBA00022741"/>
    </source>
</evidence>
<evidence type="ECO:0000256" key="6">
    <source>
        <dbReference type="ARBA" id="ARBA00037982"/>
    </source>
</evidence>
<feature type="binding site" evidence="7">
    <location>
        <position position="445"/>
    </location>
    <ligand>
        <name>ATP</name>
        <dbReference type="ChEBI" id="CHEBI:30616"/>
    </ligand>
</feature>
<dbReference type="PROSITE" id="PS00107">
    <property type="entry name" value="PROTEIN_KINASE_ATP"/>
    <property type="match status" value="1"/>
</dbReference>
<name>A0A1C6XI83_PLACU</name>
<keyword evidence="4 7" id="KW-0067">ATP-binding</keyword>
<dbReference type="CDD" id="cd13996">
    <property type="entry name" value="STKc_EIF2AK"/>
    <property type="match status" value="1"/>
</dbReference>
<evidence type="ECO:0000256" key="7">
    <source>
        <dbReference type="PROSITE-ProRule" id="PRU10141"/>
    </source>
</evidence>
<dbReference type="GO" id="GO:0005737">
    <property type="term" value="C:cytoplasm"/>
    <property type="evidence" value="ECO:0007669"/>
    <property type="project" value="TreeGrafter"/>
</dbReference>
<dbReference type="GO" id="GO:0017148">
    <property type="term" value="P:negative regulation of translation"/>
    <property type="evidence" value="ECO:0007669"/>
    <property type="project" value="UniProtKB-KW"/>
</dbReference>
<dbReference type="EC" id="2.7.11.1" evidence="9"/>
<dbReference type="GO" id="GO:0033554">
    <property type="term" value="P:cellular response to stress"/>
    <property type="evidence" value="ECO:0007669"/>
    <property type="project" value="UniProtKB-ARBA"/>
</dbReference>
<dbReference type="Pfam" id="PF00069">
    <property type="entry name" value="Pkinase"/>
    <property type="match status" value="1"/>
</dbReference>
<dbReference type="InterPro" id="IPR050339">
    <property type="entry name" value="CC_SR_Kinase"/>
</dbReference>
<dbReference type="Gene3D" id="1.10.510.10">
    <property type="entry name" value="Transferase(Phosphotransferase) domain 1"/>
    <property type="match status" value="1"/>
</dbReference>
<protein>
    <submittedName>
        <fullName evidence="9">GCN2 alpha-related protein kinase, putative</fullName>
        <ecNumber evidence="9">2.7.11.1</ecNumber>
    </submittedName>
</protein>
<evidence type="ECO:0000256" key="4">
    <source>
        <dbReference type="ARBA" id="ARBA00022840"/>
    </source>
</evidence>
<dbReference type="GO" id="GO:0005524">
    <property type="term" value="F:ATP binding"/>
    <property type="evidence" value="ECO:0007669"/>
    <property type="project" value="UniProtKB-UniRule"/>
</dbReference>
<dbReference type="InterPro" id="IPR000719">
    <property type="entry name" value="Prot_kinase_dom"/>
</dbReference>
<evidence type="ECO:0000256" key="5">
    <source>
        <dbReference type="ARBA" id="ARBA00023193"/>
    </source>
</evidence>
<dbReference type="SUPFAM" id="SSF56112">
    <property type="entry name" value="Protein kinase-like (PK-like)"/>
    <property type="match status" value="1"/>
</dbReference>
<evidence type="ECO:0000313" key="10">
    <source>
        <dbReference type="Proteomes" id="UP000507163"/>
    </source>
</evidence>
<dbReference type="Gene3D" id="3.30.930.10">
    <property type="entry name" value="Bira Bifunctional Protein, Domain 2"/>
    <property type="match status" value="1"/>
</dbReference>
<dbReference type="Gene3D" id="3.30.200.20">
    <property type="entry name" value="Phosphorylase Kinase, domain 1"/>
    <property type="match status" value="2"/>
</dbReference>
<reference evidence="9 10" key="1">
    <citation type="submission" date="2016-08" db="EMBL/GenBank/DDBJ databases">
        <authorList>
            <consortium name="Pathogen Informatics"/>
        </authorList>
    </citation>
    <scope>NUCLEOTIDE SEQUENCE [LARGE SCALE GENOMIC DNA]</scope>
    <source>
        <strain evidence="9 10">AJ</strain>
    </source>
</reference>
<organism evidence="9 10">
    <name type="scientific">Plasmodium chabaudi chabaudi</name>
    <dbReference type="NCBI Taxonomy" id="31271"/>
    <lineage>
        <taxon>Eukaryota</taxon>
        <taxon>Sar</taxon>
        <taxon>Alveolata</taxon>
        <taxon>Apicomplexa</taxon>
        <taxon>Aconoidasida</taxon>
        <taxon>Haemosporida</taxon>
        <taxon>Plasmodiidae</taxon>
        <taxon>Plasmodium</taxon>
        <taxon>Plasmodium (Vinckeia)</taxon>
    </lineage>
</organism>
<dbReference type="GO" id="GO:0004674">
    <property type="term" value="F:protein serine/threonine kinase activity"/>
    <property type="evidence" value="ECO:0007669"/>
    <property type="project" value="UniProtKB-EC"/>
</dbReference>
<dbReference type="PANTHER" id="PTHR11042">
    <property type="entry name" value="EUKARYOTIC TRANSLATION INITIATION FACTOR 2-ALPHA KINASE EIF2-ALPHA KINASE -RELATED"/>
    <property type="match status" value="1"/>
</dbReference>
<comment type="similarity">
    <text evidence="6">Belongs to the protein kinase superfamily. Ser/Thr protein kinase family. GCN2 subfamily.</text>
</comment>
<keyword evidence="2 7" id="KW-0547">Nucleotide-binding</keyword>